<dbReference type="Proteomes" id="UP000770661">
    <property type="component" value="Unassembled WGS sequence"/>
</dbReference>
<protein>
    <submittedName>
        <fullName evidence="2">Uncharacterized protein</fullName>
    </submittedName>
</protein>
<dbReference type="OrthoDB" id="8057780at2759"/>
<evidence type="ECO:0000313" key="3">
    <source>
        <dbReference type="Proteomes" id="UP000770661"/>
    </source>
</evidence>
<name>A0A8J4XNL7_CHIOP</name>
<gene>
    <name evidence="2" type="ORF">GWK47_024274</name>
</gene>
<accession>A0A8J4XNL7</accession>
<evidence type="ECO:0000256" key="1">
    <source>
        <dbReference type="SAM" id="MobiDB-lite"/>
    </source>
</evidence>
<reference evidence="2" key="1">
    <citation type="submission" date="2020-07" db="EMBL/GenBank/DDBJ databases">
        <title>The High-quality genome of the commercially important snow crab, Chionoecetes opilio.</title>
        <authorList>
            <person name="Jeong J.-H."/>
            <person name="Ryu S."/>
        </authorList>
    </citation>
    <scope>NUCLEOTIDE SEQUENCE</scope>
    <source>
        <strain evidence="2">MADBK_172401_WGS</strain>
        <tissue evidence="2">Digestive gland</tissue>
    </source>
</reference>
<sequence>MTVNVPAVPLIIHWDGKLVEGMAGEGIAERLPILVSGDGIQKLLMVPKLAAGTGVLTGQAVYDAAKEWDLVDNIIGMCFDTTVSNTGLKEGACVHIMKQSQTESAPLRLPAPRARASGGRSIHRLLRPVFRPRDPAVQAVCEVVAAREPGVVQTARRPRRRRRQDHRHQPRVAEGEAAARRLPRDGAAHHHRVGR</sequence>
<evidence type="ECO:0000313" key="2">
    <source>
        <dbReference type="EMBL" id="KAG0706843.1"/>
    </source>
</evidence>
<comment type="caution">
    <text evidence="2">The sequence shown here is derived from an EMBL/GenBank/DDBJ whole genome shotgun (WGS) entry which is preliminary data.</text>
</comment>
<feature type="compositionally biased region" description="Basic residues" evidence="1">
    <location>
        <begin position="156"/>
        <end position="170"/>
    </location>
</feature>
<organism evidence="2 3">
    <name type="scientific">Chionoecetes opilio</name>
    <name type="common">Atlantic snow crab</name>
    <name type="synonym">Cancer opilio</name>
    <dbReference type="NCBI Taxonomy" id="41210"/>
    <lineage>
        <taxon>Eukaryota</taxon>
        <taxon>Metazoa</taxon>
        <taxon>Ecdysozoa</taxon>
        <taxon>Arthropoda</taxon>
        <taxon>Crustacea</taxon>
        <taxon>Multicrustacea</taxon>
        <taxon>Malacostraca</taxon>
        <taxon>Eumalacostraca</taxon>
        <taxon>Eucarida</taxon>
        <taxon>Decapoda</taxon>
        <taxon>Pleocyemata</taxon>
        <taxon>Brachyura</taxon>
        <taxon>Eubrachyura</taxon>
        <taxon>Majoidea</taxon>
        <taxon>Majidae</taxon>
        <taxon>Chionoecetes</taxon>
    </lineage>
</organism>
<keyword evidence="3" id="KW-1185">Reference proteome</keyword>
<proteinExistence type="predicted"/>
<dbReference type="EMBL" id="JACEEZ010024901">
    <property type="protein sequence ID" value="KAG0706843.1"/>
    <property type="molecule type" value="Genomic_DNA"/>
</dbReference>
<feature type="compositionally biased region" description="Basic and acidic residues" evidence="1">
    <location>
        <begin position="171"/>
        <end position="188"/>
    </location>
</feature>
<feature type="region of interest" description="Disordered" evidence="1">
    <location>
        <begin position="152"/>
        <end position="195"/>
    </location>
</feature>
<dbReference type="AlphaFoldDB" id="A0A8J4XNL7"/>